<dbReference type="PANTHER" id="PTHR43255">
    <property type="entry name" value="IRON-SULFUR-BINDING OXIDOREDUCTASE FADF-RELATED-RELATED"/>
    <property type="match status" value="1"/>
</dbReference>
<keyword evidence="6" id="KW-0175">Coiled coil</keyword>
<dbReference type="Proteomes" id="UP000320813">
    <property type="component" value="Unassembled WGS sequence"/>
</dbReference>
<keyword evidence="1" id="KW-0004">4Fe-4S</keyword>
<dbReference type="GO" id="GO:0016491">
    <property type="term" value="F:oxidoreductase activity"/>
    <property type="evidence" value="ECO:0007669"/>
    <property type="project" value="UniProtKB-KW"/>
</dbReference>
<evidence type="ECO:0000313" key="8">
    <source>
        <dbReference type="EMBL" id="RZD14635.1"/>
    </source>
</evidence>
<dbReference type="Pfam" id="PF13183">
    <property type="entry name" value="Fer4_8"/>
    <property type="match status" value="1"/>
</dbReference>
<protein>
    <submittedName>
        <fullName evidence="8">4Fe-4S dicluster domain-containing protein</fullName>
    </submittedName>
</protein>
<evidence type="ECO:0000256" key="3">
    <source>
        <dbReference type="ARBA" id="ARBA00023002"/>
    </source>
</evidence>
<proteinExistence type="predicted"/>
<dbReference type="EMBL" id="SGBD01000002">
    <property type="protein sequence ID" value="RZD14635.1"/>
    <property type="molecule type" value="Genomic_DNA"/>
</dbReference>
<dbReference type="Gene3D" id="1.10.1060.10">
    <property type="entry name" value="Alpha-helical ferredoxin"/>
    <property type="match status" value="1"/>
</dbReference>
<dbReference type="PROSITE" id="PS00198">
    <property type="entry name" value="4FE4S_FER_1"/>
    <property type="match status" value="2"/>
</dbReference>
<dbReference type="GO" id="GO:0051539">
    <property type="term" value="F:4 iron, 4 sulfur cluster binding"/>
    <property type="evidence" value="ECO:0007669"/>
    <property type="project" value="UniProtKB-KW"/>
</dbReference>
<keyword evidence="3" id="KW-0560">Oxidoreductase</keyword>
<dbReference type="SUPFAM" id="SSF46548">
    <property type="entry name" value="alpha-helical ferredoxin"/>
    <property type="match status" value="1"/>
</dbReference>
<organism evidence="8 9">
    <name type="scientific">Candidatus Acidulodesulfobacterium ferriphilum</name>
    <dbReference type="NCBI Taxonomy" id="2597223"/>
    <lineage>
        <taxon>Bacteria</taxon>
        <taxon>Deltaproteobacteria</taxon>
        <taxon>Candidatus Acidulodesulfobacterales</taxon>
        <taxon>Candidatus Acidulodesulfobacterium</taxon>
    </lineage>
</organism>
<feature type="domain" description="4Fe-4S ferredoxin-type" evidence="7">
    <location>
        <begin position="27"/>
        <end position="59"/>
    </location>
</feature>
<evidence type="ECO:0000256" key="1">
    <source>
        <dbReference type="ARBA" id="ARBA00022485"/>
    </source>
</evidence>
<gene>
    <name evidence="8" type="ORF">EVJ47_05570</name>
</gene>
<dbReference type="AlphaFoldDB" id="A0A519BBH8"/>
<dbReference type="InterPro" id="IPR017900">
    <property type="entry name" value="4Fe4S_Fe_S_CS"/>
</dbReference>
<keyword evidence="2" id="KW-0479">Metal-binding</keyword>
<evidence type="ECO:0000256" key="2">
    <source>
        <dbReference type="ARBA" id="ARBA00022723"/>
    </source>
</evidence>
<evidence type="ECO:0000313" key="9">
    <source>
        <dbReference type="Proteomes" id="UP000320813"/>
    </source>
</evidence>
<comment type="caution">
    <text evidence="8">The sequence shown here is derived from an EMBL/GenBank/DDBJ whole genome shotgun (WGS) entry which is preliminary data.</text>
</comment>
<evidence type="ECO:0000256" key="4">
    <source>
        <dbReference type="ARBA" id="ARBA00023004"/>
    </source>
</evidence>
<name>A0A519BBH8_9DELT</name>
<dbReference type="InterPro" id="IPR009051">
    <property type="entry name" value="Helical_ferredxn"/>
</dbReference>
<evidence type="ECO:0000256" key="6">
    <source>
        <dbReference type="SAM" id="Coils"/>
    </source>
</evidence>
<keyword evidence="4" id="KW-0408">Iron</keyword>
<dbReference type="PROSITE" id="PS51379">
    <property type="entry name" value="4FE4S_FER_2"/>
    <property type="match status" value="1"/>
</dbReference>
<keyword evidence="5" id="KW-0411">Iron-sulfur</keyword>
<dbReference type="GO" id="GO:0046872">
    <property type="term" value="F:metal ion binding"/>
    <property type="evidence" value="ECO:0007669"/>
    <property type="project" value="UniProtKB-KW"/>
</dbReference>
<evidence type="ECO:0000259" key="7">
    <source>
        <dbReference type="PROSITE" id="PS51379"/>
    </source>
</evidence>
<feature type="coiled-coil region" evidence="6">
    <location>
        <begin position="214"/>
        <end position="242"/>
    </location>
</feature>
<accession>A0A519BBH8</accession>
<dbReference type="GO" id="GO:0005886">
    <property type="term" value="C:plasma membrane"/>
    <property type="evidence" value="ECO:0007669"/>
    <property type="project" value="TreeGrafter"/>
</dbReference>
<dbReference type="InterPro" id="IPR017896">
    <property type="entry name" value="4Fe4S_Fe-S-bd"/>
</dbReference>
<evidence type="ECO:0000256" key="5">
    <source>
        <dbReference type="ARBA" id="ARBA00023014"/>
    </source>
</evidence>
<dbReference type="InterPro" id="IPR051460">
    <property type="entry name" value="HdrC_iron-sulfur_subunit"/>
</dbReference>
<dbReference type="PANTHER" id="PTHR43255:SF1">
    <property type="entry name" value="IRON-SULFUR-BINDING OXIDOREDUCTASE FADF-RELATED"/>
    <property type="match status" value="1"/>
</dbReference>
<sequence>MSEETKNPITEKIESTKGGHFYKEIMKDFRIKESLHGCLNCGTCVANCPAAAFYDYSPREVCQMMIEGDEETIEEYMKGKIWNCAQCYSCKYRCPKENSAADIVMAMREIAVREGLAAEALAGYTRIAKLVLTRGNQLAPDMLSPDAFPDWGPRMIELSSKKMEMREELFEGFPGMNVVDRAWAAEDYTIYEMQKIWEESGALEKVGTVFPFLVDIVQEDMEDKAEEMEAKIEEKKAKLEASKK</sequence>
<reference evidence="8 9" key="1">
    <citation type="submission" date="2019-01" db="EMBL/GenBank/DDBJ databases">
        <title>Insights into ecological role of a new deltaproteobacterial order Candidatus Sinidesulfobacterales (Sva0485) by metagenomics and metatranscriptomics.</title>
        <authorList>
            <person name="Tan S."/>
            <person name="Liu J."/>
            <person name="Fang Y."/>
            <person name="Hedlund B.P."/>
            <person name="Lian Z.H."/>
            <person name="Huang L.Y."/>
            <person name="Li J.T."/>
            <person name="Huang L.N."/>
            <person name="Li W.J."/>
            <person name="Jiang H.C."/>
            <person name="Dong H.L."/>
            <person name="Shu W.S."/>
        </authorList>
    </citation>
    <scope>NUCLEOTIDE SEQUENCE [LARGE SCALE GENOMIC DNA]</scope>
    <source>
        <strain evidence="8">AP3</strain>
    </source>
</reference>